<dbReference type="Proteomes" id="UP000324705">
    <property type="component" value="Chromosome 1B"/>
</dbReference>
<keyword evidence="5" id="KW-0611">Plant defense</keyword>
<evidence type="ECO:0000256" key="2">
    <source>
        <dbReference type="ARBA" id="ARBA00022614"/>
    </source>
</evidence>
<dbReference type="EMBL" id="LT934112">
    <property type="protein sequence ID" value="VAH23789.1"/>
    <property type="molecule type" value="Genomic_DNA"/>
</dbReference>
<dbReference type="AlphaFoldDB" id="A0A9R0R619"/>
<evidence type="ECO:0000256" key="1">
    <source>
        <dbReference type="ARBA" id="ARBA00008894"/>
    </source>
</evidence>
<organism evidence="7 8">
    <name type="scientific">Triticum turgidum subsp. durum</name>
    <name type="common">Durum wheat</name>
    <name type="synonym">Triticum durum</name>
    <dbReference type="NCBI Taxonomy" id="4567"/>
    <lineage>
        <taxon>Eukaryota</taxon>
        <taxon>Viridiplantae</taxon>
        <taxon>Streptophyta</taxon>
        <taxon>Embryophyta</taxon>
        <taxon>Tracheophyta</taxon>
        <taxon>Spermatophyta</taxon>
        <taxon>Magnoliopsida</taxon>
        <taxon>Liliopsida</taxon>
        <taxon>Poales</taxon>
        <taxon>Poaceae</taxon>
        <taxon>BOP clade</taxon>
        <taxon>Pooideae</taxon>
        <taxon>Triticodae</taxon>
        <taxon>Triticeae</taxon>
        <taxon>Triticinae</taxon>
        <taxon>Triticum</taxon>
    </lineage>
</organism>
<dbReference type="GO" id="GO:0006952">
    <property type="term" value="P:defense response"/>
    <property type="evidence" value="ECO:0007669"/>
    <property type="project" value="UniProtKB-KW"/>
</dbReference>
<evidence type="ECO:0000313" key="8">
    <source>
        <dbReference type="Proteomes" id="UP000324705"/>
    </source>
</evidence>
<dbReference type="Gramene" id="TRITD1Bv1G224880.10">
    <property type="protein sequence ID" value="TRITD1Bv1G224880.10"/>
    <property type="gene ID" value="TRITD1Bv1G224880"/>
</dbReference>
<keyword evidence="4" id="KW-0547">Nucleotide-binding</keyword>
<dbReference type="GO" id="GO:0000166">
    <property type="term" value="F:nucleotide binding"/>
    <property type="evidence" value="ECO:0007669"/>
    <property type="project" value="UniProtKB-KW"/>
</dbReference>
<keyword evidence="8" id="KW-1185">Reference proteome</keyword>
<comment type="similarity">
    <text evidence="1">Belongs to the disease resistance NB-LRR family.</text>
</comment>
<reference evidence="7 8" key="1">
    <citation type="submission" date="2017-09" db="EMBL/GenBank/DDBJ databases">
        <authorList>
            <consortium name="International Durum Wheat Genome Sequencing Consortium (IDWGSC)"/>
            <person name="Milanesi L."/>
        </authorList>
    </citation>
    <scope>NUCLEOTIDE SEQUENCE [LARGE SCALE GENOMIC DNA]</scope>
    <source>
        <strain evidence="8">cv. Svevo</strain>
    </source>
</reference>
<dbReference type="Gene3D" id="1.20.5.4130">
    <property type="match status" value="1"/>
</dbReference>
<accession>A0A9R0R619</accession>
<sequence length="112" mass="12494">MAELGGMLAAAILKVVGQQIGSAIGSQIALQKNFDKDLRKMKMALESVDAVLEDAERQSITDKSTRLWLKRLKDFMYEISDMIDEFEADTQAITQPSARKVRMCAPTENTVK</sequence>
<keyword evidence="2" id="KW-0433">Leucine-rich repeat</keyword>
<dbReference type="InterPro" id="IPR041118">
    <property type="entry name" value="Rx_N"/>
</dbReference>
<evidence type="ECO:0000256" key="4">
    <source>
        <dbReference type="ARBA" id="ARBA00022741"/>
    </source>
</evidence>
<evidence type="ECO:0000256" key="5">
    <source>
        <dbReference type="ARBA" id="ARBA00022821"/>
    </source>
</evidence>
<name>A0A9R0R619_TRITD</name>
<feature type="domain" description="Disease resistance N-terminal" evidence="6">
    <location>
        <begin position="13"/>
        <end position="91"/>
    </location>
</feature>
<evidence type="ECO:0000259" key="6">
    <source>
        <dbReference type="Pfam" id="PF18052"/>
    </source>
</evidence>
<dbReference type="Pfam" id="PF18052">
    <property type="entry name" value="Rx_N"/>
    <property type="match status" value="1"/>
</dbReference>
<proteinExistence type="inferred from homology"/>
<keyword evidence="3" id="KW-0677">Repeat</keyword>
<evidence type="ECO:0000256" key="3">
    <source>
        <dbReference type="ARBA" id="ARBA00022737"/>
    </source>
</evidence>
<gene>
    <name evidence="7" type="ORF">TRITD_1Bv1G224880</name>
</gene>
<protein>
    <recommendedName>
        <fullName evidence="6">Disease resistance N-terminal domain-containing protein</fullName>
    </recommendedName>
</protein>
<evidence type="ECO:0000313" key="7">
    <source>
        <dbReference type="EMBL" id="VAH23789.1"/>
    </source>
</evidence>